<keyword evidence="2" id="KW-1185">Reference proteome</keyword>
<gene>
    <name evidence="1" type="ORF">SADUNF_Sadunf05G0111300</name>
</gene>
<evidence type="ECO:0000313" key="1">
    <source>
        <dbReference type="EMBL" id="KAF9682461.1"/>
    </source>
</evidence>
<dbReference type="AlphaFoldDB" id="A0A835N273"/>
<protein>
    <submittedName>
        <fullName evidence="1">Uncharacterized protein</fullName>
    </submittedName>
</protein>
<organism evidence="1 2">
    <name type="scientific">Salix dunnii</name>
    <dbReference type="NCBI Taxonomy" id="1413687"/>
    <lineage>
        <taxon>Eukaryota</taxon>
        <taxon>Viridiplantae</taxon>
        <taxon>Streptophyta</taxon>
        <taxon>Embryophyta</taxon>
        <taxon>Tracheophyta</taxon>
        <taxon>Spermatophyta</taxon>
        <taxon>Magnoliopsida</taxon>
        <taxon>eudicotyledons</taxon>
        <taxon>Gunneridae</taxon>
        <taxon>Pentapetalae</taxon>
        <taxon>rosids</taxon>
        <taxon>fabids</taxon>
        <taxon>Malpighiales</taxon>
        <taxon>Salicaceae</taxon>
        <taxon>Saliceae</taxon>
        <taxon>Salix</taxon>
    </lineage>
</organism>
<dbReference type="Proteomes" id="UP000657918">
    <property type="component" value="Unassembled WGS sequence"/>
</dbReference>
<proteinExistence type="predicted"/>
<dbReference type="EMBL" id="JADGMS010000005">
    <property type="protein sequence ID" value="KAF9682461.1"/>
    <property type="molecule type" value="Genomic_DNA"/>
</dbReference>
<reference evidence="1 2" key="1">
    <citation type="submission" date="2020-10" db="EMBL/GenBank/DDBJ databases">
        <title>Plant Genome Project.</title>
        <authorList>
            <person name="Zhang R.-G."/>
        </authorList>
    </citation>
    <scope>NUCLEOTIDE SEQUENCE [LARGE SCALE GENOMIC DNA]</scope>
    <source>
        <strain evidence="1">FAFU-HL-1</strain>
        <tissue evidence="1">Leaf</tissue>
    </source>
</reference>
<accession>A0A835N273</accession>
<comment type="caution">
    <text evidence="1">The sequence shown here is derived from an EMBL/GenBank/DDBJ whole genome shotgun (WGS) entry which is preliminary data.</text>
</comment>
<sequence>MEEKKYLLIYVEWEEGELVAIKSQQRREDQLGSQQKLEKPGKGLMLTKKGDIEQPINFFGVVFMILAKPLLQVENMDLPRQIMKSLEKFSNLKIGPEVLRRERQLGDPISLYLFVLVMEVLLGLLEYRWVRSPWLDLARINFMLSQRSPNLDKCCMFLCGIKIDLKVQLLDKEGYLFRKLLLCYGKEVTVIQVMLRLLGIQFALPKEKGRLGVKNIEMWNIYKLVKSIWSSWSHLSNSREEYLGYSMSGELFLELEEDSRLSQHCLEIYSLSCRDAKLSCVIEVFGMNYDSNVSFLIDNALGTLCIGFTKMNANCSLEMKTPLTLLSYPILSYKPNNHDSTTLLYYLQFLLWLVSTSLSISLITLQNSSYHGRRSEMSEYEINNGEDNINRDDERSSVWEMGLSTPDELAPLSNC</sequence>
<evidence type="ECO:0000313" key="2">
    <source>
        <dbReference type="Proteomes" id="UP000657918"/>
    </source>
</evidence>
<name>A0A835N273_9ROSI</name>